<evidence type="ECO:0000313" key="3">
    <source>
        <dbReference type="Proteomes" id="UP000293195"/>
    </source>
</evidence>
<organism evidence="2 3">
    <name type="scientific">Alternaria tenuissima</name>
    <dbReference type="NCBI Taxonomy" id="119927"/>
    <lineage>
        <taxon>Eukaryota</taxon>
        <taxon>Fungi</taxon>
        <taxon>Dikarya</taxon>
        <taxon>Ascomycota</taxon>
        <taxon>Pezizomycotina</taxon>
        <taxon>Dothideomycetes</taxon>
        <taxon>Pleosporomycetidae</taxon>
        <taxon>Pleosporales</taxon>
        <taxon>Pleosporineae</taxon>
        <taxon>Pleosporaceae</taxon>
        <taxon>Alternaria</taxon>
        <taxon>Alternaria sect. Alternaria</taxon>
        <taxon>Alternaria alternata complex</taxon>
    </lineage>
</organism>
<dbReference type="EMBL" id="PDXF01000101">
    <property type="protein sequence ID" value="RYN88321.1"/>
    <property type="molecule type" value="Genomic_DNA"/>
</dbReference>
<dbReference type="PANTHER" id="PTHR44167:SF30">
    <property type="entry name" value="PHOSPHORYLASE KINASE"/>
    <property type="match status" value="1"/>
</dbReference>
<feature type="domain" description="Protein kinase" evidence="1">
    <location>
        <begin position="1"/>
        <end position="406"/>
    </location>
</feature>
<accession>A0ABY0FW72</accession>
<evidence type="ECO:0000259" key="1">
    <source>
        <dbReference type="PROSITE" id="PS50011"/>
    </source>
</evidence>
<protein>
    <recommendedName>
        <fullName evidence="1">Protein kinase domain-containing protein</fullName>
    </recommendedName>
</protein>
<reference evidence="3" key="1">
    <citation type="journal article" date="2019" name="bioRxiv">
        <title>Genomics, evolutionary history and diagnostics of the Alternaria alternata species group including apple and Asian pear pathotypes.</title>
        <authorList>
            <person name="Armitage A.D."/>
            <person name="Cockerton H.M."/>
            <person name="Sreenivasaprasad S."/>
            <person name="Woodhall J.W."/>
            <person name="Lane C.R."/>
            <person name="Harrison R.J."/>
            <person name="Clarkson J.P."/>
        </authorList>
    </citation>
    <scope>NUCLEOTIDE SEQUENCE [LARGE SCALE GENOMIC DNA]</scope>
    <source>
        <strain evidence="3">FERA 635</strain>
    </source>
</reference>
<dbReference type="Gene3D" id="1.10.510.10">
    <property type="entry name" value="Transferase(Phosphotransferase) domain 1"/>
    <property type="match status" value="1"/>
</dbReference>
<comment type="caution">
    <text evidence="2">The sequence shown here is derived from an EMBL/GenBank/DDBJ whole genome shotgun (WGS) entry which is preliminary data.</text>
</comment>
<dbReference type="SMART" id="SM00220">
    <property type="entry name" value="S_TKc"/>
    <property type="match status" value="1"/>
</dbReference>
<dbReference type="SUPFAM" id="SSF56112">
    <property type="entry name" value="Protein kinase-like (PK-like)"/>
    <property type="match status" value="1"/>
</dbReference>
<dbReference type="PROSITE" id="PS50011">
    <property type="entry name" value="PROTEIN_KINASE_DOM"/>
    <property type="match status" value="1"/>
</dbReference>
<evidence type="ECO:0000313" key="2">
    <source>
        <dbReference type="EMBL" id="RYN88321.1"/>
    </source>
</evidence>
<dbReference type="InterPro" id="IPR011009">
    <property type="entry name" value="Kinase-like_dom_sf"/>
</dbReference>
<proteinExistence type="predicted"/>
<sequence length="410" mass="47597">MATLLPHQLPQPVSPAHAELVTYANSFQSPFLRLPGEIRNRIYTFAFTVKYVRKELSRPAVVEDWPHADRSVMYPMSWLISRTMVCRQFYAEASPLIPRLNEFRFSGSRNGEPFIKDLPQKYWQAIETIRLIDFSLQTVRDMEKFVDIAPSRFGGLEKIVVETEFRHSYTLRRERRFWERRLLQDDPEVSDAARKKILRQTAEAIQELRSKDWIHIDIKLDNILVNWTCDEDGTKTITDVALGDFDVAWKCPTNAAITGPHAVGNYMWRSPEAQTVRGMSKASDVFSFGLVCIYTLGQEDAILTHKDSEVVKRNMYPEQRVLLRHFEFFGPPNERLLNWIDDENWTKVLEKMNELAEADLEERPVMSFEVWGQLLGSEAQKMISGMTKIDPGARSTIDEVLAHPWWQEAV</sequence>
<dbReference type="Pfam" id="PF00069">
    <property type="entry name" value="Pkinase"/>
    <property type="match status" value="1"/>
</dbReference>
<dbReference type="Proteomes" id="UP000293195">
    <property type="component" value="Unassembled WGS sequence"/>
</dbReference>
<dbReference type="InterPro" id="IPR000719">
    <property type="entry name" value="Prot_kinase_dom"/>
</dbReference>
<name>A0ABY0FW72_9PLEO</name>
<keyword evidence="3" id="KW-1185">Reference proteome</keyword>
<dbReference type="PANTHER" id="PTHR44167">
    <property type="entry name" value="OVARIAN-SPECIFIC SERINE/THREONINE-PROTEIN KINASE LOK-RELATED"/>
    <property type="match status" value="1"/>
</dbReference>
<gene>
    <name evidence="2" type="ORF">AA0119_g11948</name>
</gene>